<dbReference type="PANTHER" id="PTHR45973:SF35">
    <property type="entry name" value="LEUCINE-RICH REPEAT-CONTAINING PROTEIN 43"/>
    <property type="match status" value="1"/>
</dbReference>
<proteinExistence type="inferred from homology"/>
<dbReference type="GeneID" id="66078277"/>
<dbReference type="PANTHER" id="PTHR45973">
    <property type="entry name" value="PROTEIN PHOSPHATASE 1 REGULATORY SUBUNIT SDS22-RELATED"/>
    <property type="match status" value="1"/>
</dbReference>
<dbReference type="Pfam" id="PF14580">
    <property type="entry name" value="LRR_9"/>
    <property type="match status" value="1"/>
</dbReference>
<accession>A0A9P7S048</accession>
<evidence type="ECO:0000259" key="8">
    <source>
        <dbReference type="PROSITE" id="PS50245"/>
    </source>
</evidence>
<reference evidence="9" key="1">
    <citation type="journal article" date="2021" name="Genome Biol. Evol.">
        <title>The assembled and annotated genome of the fairy-ring fungus Marasmius oreades.</title>
        <authorList>
            <person name="Hiltunen M."/>
            <person name="Ament-Velasquez S.L."/>
            <person name="Johannesson H."/>
        </authorList>
    </citation>
    <scope>NUCLEOTIDE SEQUENCE</scope>
    <source>
        <strain evidence="9">03SP1</strain>
    </source>
</reference>
<dbReference type="InterPro" id="IPR032675">
    <property type="entry name" value="LRR_dom_sf"/>
</dbReference>
<dbReference type="SMART" id="SM01052">
    <property type="entry name" value="CAP_GLY"/>
    <property type="match status" value="1"/>
</dbReference>
<evidence type="ECO:0000256" key="1">
    <source>
        <dbReference type="ARBA" id="ARBA00004496"/>
    </source>
</evidence>
<evidence type="ECO:0000256" key="7">
    <source>
        <dbReference type="ARBA" id="ARBA00026055"/>
    </source>
</evidence>
<dbReference type="PROSITE" id="PS50245">
    <property type="entry name" value="CAP_GLY_2"/>
    <property type="match status" value="1"/>
</dbReference>
<dbReference type="EMBL" id="CM032185">
    <property type="protein sequence ID" value="KAG7092892.1"/>
    <property type="molecule type" value="Genomic_DNA"/>
</dbReference>
<dbReference type="AlphaFoldDB" id="A0A9P7S048"/>
<dbReference type="KEGG" id="more:E1B28_009201"/>
<dbReference type="Pfam" id="PF01302">
    <property type="entry name" value="CAP_GLY"/>
    <property type="match status" value="1"/>
</dbReference>
<dbReference type="InterPro" id="IPR036859">
    <property type="entry name" value="CAP-Gly_dom_sf"/>
</dbReference>
<feature type="domain" description="CAP-Gly" evidence="8">
    <location>
        <begin position="23"/>
        <end position="67"/>
    </location>
</feature>
<dbReference type="InterPro" id="IPR000938">
    <property type="entry name" value="CAP-Gly_domain"/>
</dbReference>
<keyword evidence="4" id="KW-0433">Leucine-rich repeat</keyword>
<dbReference type="SUPFAM" id="SSF74924">
    <property type="entry name" value="Cap-Gly domain"/>
    <property type="match status" value="1"/>
</dbReference>
<comment type="subunit">
    <text evidence="7">Supercomplex made of cofactors A to E. Cofactors A and D function by capturing and stabilizing tubulin in a quasi-native conformation. Cofactor E binds to the cofactor D-tubulin complex; interaction with cofactor C then causes the release of tubulin polypeptides that are committed to the native state.</text>
</comment>
<organism evidence="9 10">
    <name type="scientific">Marasmius oreades</name>
    <name type="common">fairy-ring Marasmius</name>
    <dbReference type="NCBI Taxonomy" id="181124"/>
    <lineage>
        <taxon>Eukaryota</taxon>
        <taxon>Fungi</taxon>
        <taxon>Dikarya</taxon>
        <taxon>Basidiomycota</taxon>
        <taxon>Agaricomycotina</taxon>
        <taxon>Agaricomycetes</taxon>
        <taxon>Agaricomycetidae</taxon>
        <taxon>Agaricales</taxon>
        <taxon>Marasmiineae</taxon>
        <taxon>Marasmiaceae</taxon>
        <taxon>Marasmius</taxon>
    </lineage>
</organism>
<dbReference type="SUPFAM" id="SSF52047">
    <property type="entry name" value="RNI-like"/>
    <property type="match status" value="1"/>
</dbReference>
<evidence type="ECO:0000313" key="10">
    <source>
        <dbReference type="Proteomes" id="UP001049176"/>
    </source>
</evidence>
<keyword evidence="10" id="KW-1185">Reference proteome</keyword>
<protein>
    <recommendedName>
        <fullName evidence="8">CAP-Gly domain-containing protein</fullName>
    </recommendedName>
</protein>
<gene>
    <name evidence="9" type="ORF">E1B28_009201</name>
</gene>
<evidence type="ECO:0000256" key="5">
    <source>
        <dbReference type="ARBA" id="ARBA00022737"/>
    </source>
</evidence>
<keyword evidence="6" id="KW-0143">Chaperone</keyword>
<evidence type="ECO:0000256" key="2">
    <source>
        <dbReference type="ARBA" id="ARBA00006286"/>
    </source>
</evidence>
<dbReference type="RefSeq" id="XP_043009362.1">
    <property type="nucleotide sequence ID" value="XM_043154074.1"/>
</dbReference>
<comment type="similarity">
    <text evidence="2">Belongs to the TBCE family.</text>
</comment>
<dbReference type="PROSITE" id="PS00845">
    <property type="entry name" value="CAP_GLY_1"/>
    <property type="match status" value="1"/>
</dbReference>
<comment type="caution">
    <text evidence="9">The sequence shown here is derived from an EMBL/GenBank/DDBJ whole genome shotgun (WGS) entry which is preliminary data.</text>
</comment>
<evidence type="ECO:0000256" key="6">
    <source>
        <dbReference type="ARBA" id="ARBA00023186"/>
    </source>
</evidence>
<evidence type="ECO:0000256" key="3">
    <source>
        <dbReference type="ARBA" id="ARBA00022490"/>
    </source>
</evidence>
<dbReference type="FunFam" id="2.30.30.190:FF:000016">
    <property type="entry name" value="Tubulin-folding cofactor E"/>
    <property type="match status" value="1"/>
</dbReference>
<dbReference type="GO" id="GO:0005737">
    <property type="term" value="C:cytoplasm"/>
    <property type="evidence" value="ECO:0007669"/>
    <property type="project" value="UniProtKB-SubCell"/>
</dbReference>
<keyword evidence="3" id="KW-0963">Cytoplasm</keyword>
<dbReference type="Proteomes" id="UP001049176">
    <property type="component" value="Chromosome 5"/>
</dbReference>
<dbReference type="Gene3D" id="3.10.20.90">
    <property type="entry name" value="Phosphatidylinositol 3-kinase Catalytic Subunit, Chain A, domain 1"/>
    <property type="match status" value="1"/>
</dbReference>
<dbReference type="InterPro" id="IPR050576">
    <property type="entry name" value="Cilia_flagella_integrity"/>
</dbReference>
<sequence length="500" mass="56413">MQTLSVGTRISYLGDLATVKFIGAVDNTTGTWLGVEWDDPSRGKHDGVKDGKRYFSCRIPNSGSFIRASAKVLCGVSFLEGLSSKYIESFHGTNTQEKVILGSSNGTIEVEAVNLDKIRGKISDLGRLREISLENELIARPDSPGAIQRTCPNIRGLDLSRSLLPTWGTLAKISQMLNGFLHLLELELNDTLTTWQQFQEIIPFMPKLRAVELGYNRLSDLSGSSSPETQIESLNFDSNELSNWSSVWDNLGNFPHLERVVLASNRISEISVPQYHQRITRLKHISLSSNFLNSWQYIDALSLWFPSLETLSIGANPVVDKSRNSRQFLIARIPSLTVLDAAAVSAKERTDSEIFYLSYIAQHHIFDCGTNLRETLRQEHPRWDVLCQKYGPPDNLLKRSERSEKLSSKLFEVKIQRIMGCRPEESADIIPLRVLPTMTLKLFRLKVRKLMKVPPQHGMTLWIKMPDEQWFELGTEGDQQDLDWLGLEGGSQVACCIFST</sequence>
<keyword evidence="5" id="KW-0677">Repeat</keyword>
<dbReference type="Gene3D" id="3.80.10.10">
    <property type="entry name" value="Ribonuclease Inhibitor"/>
    <property type="match status" value="2"/>
</dbReference>
<evidence type="ECO:0000256" key="4">
    <source>
        <dbReference type="ARBA" id="ARBA00022614"/>
    </source>
</evidence>
<comment type="subcellular location">
    <subcellularLocation>
        <location evidence="1">Cytoplasm</location>
    </subcellularLocation>
</comment>
<name>A0A9P7S048_9AGAR</name>
<dbReference type="OrthoDB" id="5273213at2759"/>
<evidence type="ECO:0000313" key="9">
    <source>
        <dbReference type="EMBL" id="KAG7092892.1"/>
    </source>
</evidence>
<dbReference type="Gene3D" id="2.30.30.190">
    <property type="entry name" value="CAP Gly-rich-like domain"/>
    <property type="match status" value="1"/>
</dbReference>